<evidence type="ECO:0000313" key="3">
    <source>
        <dbReference type="EMBL" id="KOH44727.1"/>
    </source>
</evidence>
<evidence type="ECO:0000256" key="1">
    <source>
        <dbReference type="SAM" id="Phobius"/>
    </source>
</evidence>
<dbReference type="InterPro" id="IPR003675">
    <property type="entry name" value="Rce1/LyrA-like_dom"/>
</dbReference>
<accession>A0A0L8V974</accession>
<dbReference type="InterPro" id="IPR052710">
    <property type="entry name" value="CAAX_protease"/>
</dbReference>
<keyword evidence="4" id="KW-1185">Reference proteome</keyword>
<keyword evidence="1" id="KW-1133">Transmembrane helix</keyword>
<dbReference type="OrthoDB" id="158986at2"/>
<feature type="transmembrane region" description="Helical" evidence="1">
    <location>
        <begin position="239"/>
        <end position="257"/>
    </location>
</feature>
<dbReference type="RefSeq" id="WP_053183732.1">
    <property type="nucleotide sequence ID" value="NZ_LGIA01000154.1"/>
</dbReference>
<sequence length="273" mass="30022">MTDPTPKHYPSIAQSFGASGIVILGMLMLSPVMITLNNSIGKEASMLIYYVLAIGIPCWIVFQIRKSETGQASFKLKIENKRIIPFIILGTIALLWGVISPLASTIPMSDEIKKAFMDFGGKTGLYSFVLMVIAAPVLEEILFRGILLDGLLKRYSPLKSILVSSFLFGIVHLNPWQFVAGFVIGIFAGWVYYRTSSLLAAIIIHASANLNGFLARFFMDADAAMNDSLVETWGGTGQLILAIVGSLVVIAVCIYYLDKEFKKRKIKVVIDQT</sequence>
<organism evidence="3 4">
    <name type="scientific">Sunxiuqinia dokdonensis</name>
    <dbReference type="NCBI Taxonomy" id="1409788"/>
    <lineage>
        <taxon>Bacteria</taxon>
        <taxon>Pseudomonadati</taxon>
        <taxon>Bacteroidota</taxon>
        <taxon>Bacteroidia</taxon>
        <taxon>Marinilabiliales</taxon>
        <taxon>Prolixibacteraceae</taxon>
        <taxon>Sunxiuqinia</taxon>
    </lineage>
</organism>
<dbReference type="GO" id="GO:0004175">
    <property type="term" value="F:endopeptidase activity"/>
    <property type="evidence" value="ECO:0007669"/>
    <property type="project" value="UniProtKB-ARBA"/>
</dbReference>
<keyword evidence="1" id="KW-0472">Membrane</keyword>
<dbReference type="AlphaFoldDB" id="A0A0L8V974"/>
<dbReference type="EMBL" id="LGIA01000154">
    <property type="protein sequence ID" value="KOH44727.1"/>
    <property type="molecule type" value="Genomic_DNA"/>
</dbReference>
<proteinExistence type="predicted"/>
<dbReference type="Pfam" id="PF02517">
    <property type="entry name" value="Rce1-like"/>
    <property type="match status" value="1"/>
</dbReference>
<dbReference type="STRING" id="1409788.NC99_24660"/>
<feature type="transmembrane region" description="Helical" evidence="1">
    <location>
        <begin position="123"/>
        <end position="143"/>
    </location>
</feature>
<feature type="transmembrane region" description="Helical" evidence="1">
    <location>
        <begin position="83"/>
        <end position="103"/>
    </location>
</feature>
<dbReference type="PANTHER" id="PTHR36435:SF1">
    <property type="entry name" value="CAAX AMINO TERMINAL PROTEASE FAMILY PROTEIN"/>
    <property type="match status" value="1"/>
</dbReference>
<dbReference type="Proteomes" id="UP000036958">
    <property type="component" value="Unassembled WGS sequence"/>
</dbReference>
<dbReference type="PANTHER" id="PTHR36435">
    <property type="entry name" value="SLR1288 PROTEIN"/>
    <property type="match status" value="1"/>
</dbReference>
<comment type="caution">
    <text evidence="3">The sequence shown here is derived from an EMBL/GenBank/DDBJ whole genome shotgun (WGS) entry which is preliminary data.</text>
</comment>
<protein>
    <recommendedName>
        <fullName evidence="2">CAAX prenyl protease 2/Lysostaphin resistance protein A-like domain-containing protein</fullName>
    </recommendedName>
</protein>
<feature type="transmembrane region" description="Helical" evidence="1">
    <location>
        <begin position="46"/>
        <end position="62"/>
    </location>
</feature>
<evidence type="ECO:0000259" key="2">
    <source>
        <dbReference type="Pfam" id="PF02517"/>
    </source>
</evidence>
<feature type="domain" description="CAAX prenyl protease 2/Lysostaphin resistance protein A-like" evidence="2">
    <location>
        <begin position="125"/>
        <end position="210"/>
    </location>
</feature>
<evidence type="ECO:0000313" key="4">
    <source>
        <dbReference type="Proteomes" id="UP000036958"/>
    </source>
</evidence>
<dbReference type="PATRIC" id="fig|1409788.3.peg.2545"/>
<dbReference type="GO" id="GO:0080120">
    <property type="term" value="P:CAAX-box protein maturation"/>
    <property type="evidence" value="ECO:0007669"/>
    <property type="project" value="UniProtKB-ARBA"/>
</dbReference>
<keyword evidence="1" id="KW-0812">Transmembrane</keyword>
<gene>
    <name evidence="3" type="ORF">NC99_24660</name>
</gene>
<reference evidence="4" key="1">
    <citation type="submission" date="2015-07" db="EMBL/GenBank/DDBJ databases">
        <title>Genome sequencing of Sunxiuqinia dokdonensis strain SK.</title>
        <authorList>
            <person name="Ahn S."/>
            <person name="Kim B.-C."/>
        </authorList>
    </citation>
    <scope>NUCLEOTIDE SEQUENCE [LARGE SCALE GENOMIC DNA]</scope>
    <source>
        <strain evidence="4">SK</strain>
    </source>
</reference>
<feature type="transmembrane region" description="Helical" evidence="1">
    <location>
        <begin position="177"/>
        <end position="193"/>
    </location>
</feature>
<feature type="transmembrane region" description="Helical" evidence="1">
    <location>
        <begin position="198"/>
        <end position="219"/>
    </location>
</feature>
<feature type="transmembrane region" description="Helical" evidence="1">
    <location>
        <begin position="12"/>
        <end position="34"/>
    </location>
</feature>
<name>A0A0L8V974_9BACT</name>